<dbReference type="CDD" id="cd06257">
    <property type="entry name" value="DnaJ"/>
    <property type="match status" value="1"/>
</dbReference>
<keyword evidence="4" id="KW-1185">Reference proteome</keyword>
<accession>A0A9P9DSL5</accession>
<dbReference type="Proteomes" id="UP000700596">
    <property type="component" value="Unassembled WGS sequence"/>
</dbReference>
<dbReference type="AlphaFoldDB" id="A0A9P9DSL5"/>
<evidence type="ECO:0000256" key="1">
    <source>
        <dbReference type="SAM" id="MobiDB-lite"/>
    </source>
</evidence>
<dbReference type="Pfam" id="PF00226">
    <property type="entry name" value="DnaJ"/>
    <property type="match status" value="1"/>
</dbReference>
<organism evidence="3 4">
    <name type="scientific">Dendryphion nanum</name>
    <dbReference type="NCBI Taxonomy" id="256645"/>
    <lineage>
        <taxon>Eukaryota</taxon>
        <taxon>Fungi</taxon>
        <taxon>Dikarya</taxon>
        <taxon>Ascomycota</taxon>
        <taxon>Pezizomycotina</taxon>
        <taxon>Dothideomycetes</taxon>
        <taxon>Pleosporomycetidae</taxon>
        <taxon>Pleosporales</taxon>
        <taxon>Torulaceae</taxon>
        <taxon>Dendryphion</taxon>
    </lineage>
</organism>
<protein>
    <recommendedName>
        <fullName evidence="2">J domain-containing protein</fullName>
    </recommendedName>
</protein>
<dbReference type="SUPFAM" id="SSF46565">
    <property type="entry name" value="Chaperone J-domain"/>
    <property type="match status" value="1"/>
</dbReference>
<evidence type="ECO:0000313" key="4">
    <source>
        <dbReference type="Proteomes" id="UP000700596"/>
    </source>
</evidence>
<reference evidence="3" key="1">
    <citation type="journal article" date="2021" name="Nat. Commun.">
        <title>Genetic determinants of endophytism in the Arabidopsis root mycobiome.</title>
        <authorList>
            <person name="Mesny F."/>
            <person name="Miyauchi S."/>
            <person name="Thiergart T."/>
            <person name="Pickel B."/>
            <person name="Atanasova L."/>
            <person name="Karlsson M."/>
            <person name="Huettel B."/>
            <person name="Barry K.W."/>
            <person name="Haridas S."/>
            <person name="Chen C."/>
            <person name="Bauer D."/>
            <person name="Andreopoulos W."/>
            <person name="Pangilinan J."/>
            <person name="LaButti K."/>
            <person name="Riley R."/>
            <person name="Lipzen A."/>
            <person name="Clum A."/>
            <person name="Drula E."/>
            <person name="Henrissat B."/>
            <person name="Kohler A."/>
            <person name="Grigoriev I.V."/>
            <person name="Martin F.M."/>
            <person name="Hacquard S."/>
        </authorList>
    </citation>
    <scope>NUCLEOTIDE SEQUENCE</scope>
    <source>
        <strain evidence="3">MPI-CAGE-CH-0243</strain>
    </source>
</reference>
<dbReference type="OrthoDB" id="10250354at2759"/>
<proteinExistence type="predicted"/>
<dbReference type="GO" id="GO:0005737">
    <property type="term" value="C:cytoplasm"/>
    <property type="evidence" value="ECO:0007669"/>
    <property type="project" value="TreeGrafter"/>
</dbReference>
<name>A0A9P9DSL5_9PLEO</name>
<sequence>MIRIQNPYKVLGVSPKSTISKICKTFHALALANHPDKTGELPLSERKQREEYFKIIRSAFEIMNDHEARQNYDERFAYTEEDDDSNASSGQFRDCPGNSSLDGGPPAGTMSCNPLGCHICKTVYTPNWYHISVPLCNNCTWSVHFRKKTTFTRVTLIIIPTRDDSEPDFMLNVTPRQGPVISYTKMLQKVSCTWALTIDLRADRGAEYDTPDRIWNGWIIQGNMGENFPLQ</sequence>
<dbReference type="InterPro" id="IPR052594">
    <property type="entry name" value="J_domain-containing_protein"/>
</dbReference>
<feature type="domain" description="J" evidence="2">
    <location>
        <begin position="6"/>
        <end position="76"/>
    </location>
</feature>
<dbReference type="InterPro" id="IPR036869">
    <property type="entry name" value="J_dom_sf"/>
</dbReference>
<comment type="caution">
    <text evidence="3">The sequence shown here is derived from an EMBL/GenBank/DDBJ whole genome shotgun (WGS) entry which is preliminary data.</text>
</comment>
<dbReference type="PANTHER" id="PTHR44144:SF1">
    <property type="entry name" value="DNAJ HOMOLOG SUBFAMILY C MEMBER 9"/>
    <property type="match status" value="1"/>
</dbReference>
<dbReference type="GO" id="GO:0005634">
    <property type="term" value="C:nucleus"/>
    <property type="evidence" value="ECO:0007669"/>
    <property type="project" value="TreeGrafter"/>
</dbReference>
<dbReference type="PANTHER" id="PTHR44144">
    <property type="entry name" value="DNAJ HOMOLOG SUBFAMILY C MEMBER 9"/>
    <property type="match status" value="1"/>
</dbReference>
<dbReference type="PRINTS" id="PR00625">
    <property type="entry name" value="JDOMAIN"/>
</dbReference>
<feature type="region of interest" description="Disordered" evidence="1">
    <location>
        <begin position="80"/>
        <end position="100"/>
    </location>
</feature>
<dbReference type="Gene3D" id="1.10.287.110">
    <property type="entry name" value="DnaJ domain"/>
    <property type="match status" value="1"/>
</dbReference>
<dbReference type="SMART" id="SM00271">
    <property type="entry name" value="DnaJ"/>
    <property type="match status" value="1"/>
</dbReference>
<dbReference type="PROSITE" id="PS50076">
    <property type="entry name" value="DNAJ_2"/>
    <property type="match status" value="1"/>
</dbReference>
<evidence type="ECO:0000259" key="2">
    <source>
        <dbReference type="PROSITE" id="PS50076"/>
    </source>
</evidence>
<feature type="compositionally biased region" description="Polar residues" evidence="1">
    <location>
        <begin position="86"/>
        <end position="100"/>
    </location>
</feature>
<dbReference type="EMBL" id="JAGMWT010000007">
    <property type="protein sequence ID" value="KAH7125214.1"/>
    <property type="molecule type" value="Genomic_DNA"/>
</dbReference>
<dbReference type="InterPro" id="IPR001623">
    <property type="entry name" value="DnaJ_domain"/>
</dbReference>
<evidence type="ECO:0000313" key="3">
    <source>
        <dbReference type="EMBL" id="KAH7125214.1"/>
    </source>
</evidence>
<gene>
    <name evidence="3" type="ORF">B0J11DRAFT_579776</name>
</gene>
<dbReference type="GO" id="GO:0031072">
    <property type="term" value="F:heat shock protein binding"/>
    <property type="evidence" value="ECO:0007669"/>
    <property type="project" value="TreeGrafter"/>
</dbReference>